<reference evidence="14 15" key="2">
    <citation type="submission" date="2007-04" db="EMBL/GenBank/DDBJ databases">
        <title>Draft genome sequence of Eubacterium ventriosum (ATCC 27560).</title>
        <authorList>
            <person name="Sudarsanam P."/>
            <person name="Ley R."/>
            <person name="Guruge J."/>
            <person name="Turnbaugh P.J."/>
            <person name="Mahowald M."/>
            <person name="Liep D."/>
            <person name="Gordon J."/>
        </authorList>
    </citation>
    <scope>NUCLEOTIDE SEQUENCE [LARGE SCALE GENOMIC DNA]</scope>
    <source>
        <strain evidence="14 15">ATCC 27560</strain>
    </source>
</reference>
<evidence type="ECO:0000256" key="12">
    <source>
        <dbReference type="ARBA" id="ARBA00054976"/>
    </source>
</evidence>
<evidence type="ECO:0000256" key="3">
    <source>
        <dbReference type="ARBA" id="ARBA00011475"/>
    </source>
</evidence>
<feature type="active site" description="Nucleophile" evidence="13">
    <location>
        <position position="212"/>
    </location>
</feature>
<protein>
    <recommendedName>
        <fullName evidence="13">Arginine biosynthesis bifunctional protein ArgJ</fullName>
    </recommendedName>
    <domain>
        <recommendedName>
            <fullName evidence="13">Glutamate N-acetyltransferase</fullName>
            <ecNumber evidence="13">2.3.1.35</ecNumber>
        </recommendedName>
        <alternativeName>
            <fullName evidence="13">Ornithine acetyltransferase</fullName>
            <shortName evidence="13">OATase</shortName>
        </alternativeName>
        <alternativeName>
            <fullName evidence="13">Ornithine transacetylase</fullName>
        </alternativeName>
    </domain>
    <domain>
        <recommendedName>
            <fullName evidence="13">Amino-acid acetyltransferase</fullName>
            <ecNumber evidence="13">2.3.1.1</ecNumber>
        </recommendedName>
        <alternativeName>
            <fullName evidence="13">N-acetylglutamate synthase</fullName>
            <shortName evidence="13">AGSase</shortName>
        </alternativeName>
    </domain>
    <component>
        <recommendedName>
            <fullName evidence="13">Arginine biosynthesis bifunctional protein ArgJ alpha chain</fullName>
        </recommendedName>
    </component>
    <component>
        <recommendedName>
            <fullName evidence="13">Arginine biosynthesis bifunctional protein ArgJ beta chain</fullName>
        </recommendedName>
    </component>
</protein>
<evidence type="ECO:0000256" key="4">
    <source>
        <dbReference type="ARBA" id="ARBA00022571"/>
    </source>
</evidence>
<feature type="binding site" evidence="13">
    <location>
        <position position="212"/>
    </location>
    <ligand>
        <name>substrate</name>
    </ligand>
</feature>
<evidence type="ECO:0000256" key="5">
    <source>
        <dbReference type="ARBA" id="ARBA00022605"/>
    </source>
</evidence>
<dbReference type="Pfam" id="PF01960">
    <property type="entry name" value="ArgJ"/>
    <property type="match status" value="1"/>
</dbReference>
<dbReference type="EC" id="2.3.1.1" evidence="13"/>
<name>A5Z3G6_9FIRM</name>
<dbReference type="FunFam" id="3.60.70.12:FF:000001">
    <property type="entry name" value="Arginine biosynthesis bifunctional protein ArgJ, chloroplastic"/>
    <property type="match status" value="1"/>
</dbReference>
<feature type="chain" id="PRO_5023468250" description="Arginine biosynthesis bifunctional protein ArgJ alpha chain" evidence="13">
    <location>
        <begin position="1"/>
        <end position="211"/>
    </location>
</feature>
<comment type="subcellular location">
    <subcellularLocation>
        <location evidence="1 13">Cytoplasm</location>
    </subcellularLocation>
</comment>
<dbReference type="SUPFAM" id="SSF56266">
    <property type="entry name" value="DmpA/ArgJ-like"/>
    <property type="match status" value="1"/>
</dbReference>
<dbReference type="Proteomes" id="UP000006000">
    <property type="component" value="Unassembled WGS sequence"/>
</dbReference>
<evidence type="ECO:0000256" key="6">
    <source>
        <dbReference type="ARBA" id="ARBA00022679"/>
    </source>
</evidence>
<feature type="chain" id="PRO_5023468249" description="Arginine biosynthesis bifunctional protein ArgJ beta chain" evidence="13">
    <location>
        <begin position="212"/>
        <end position="429"/>
    </location>
</feature>
<keyword evidence="4 13" id="KW-0055">Arginine biosynthesis</keyword>
<dbReference type="InterPro" id="IPR042195">
    <property type="entry name" value="ArgJ_beta_C"/>
</dbReference>
<dbReference type="FunFam" id="3.30.2330.10:FF:000001">
    <property type="entry name" value="Arginine biosynthesis bifunctional protein ArgJ, mitochondrial"/>
    <property type="match status" value="1"/>
</dbReference>
<comment type="similarity">
    <text evidence="2 13">Belongs to the ArgJ family.</text>
</comment>
<keyword evidence="6 13" id="KW-0808">Transferase</keyword>
<keyword evidence="9 13" id="KW-0012">Acyltransferase</keyword>
<feature type="binding site" evidence="13">
    <location>
        <position position="201"/>
    </location>
    <ligand>
        <name>substrate</name>
    </ligand>
</feature>
<dbReference type="GO" id="GO:0005737">
    <property type="term" value="C:cytoplasm"/>
    <property type="evidence" value="ECO:0007669"/>
    <property type="project" value="UniProtKB-SubCell"/>
</dbReference>
<dbReference type="InterPro" id="IPR016117">
    <property type="entry name" value="ArgJ-like_dom_sf"/>
</dbReference>
<reference evidence="14 15" key="1">
    <citation type="submission" date="2007-03" db="EMBL/GenBank/DDBJ databases">
        <authorList>
            <person name="Fulton L."/>
            <person name="Clifton S."/>
            <person name="Fulton B."/>
            <person name="Xu J."/>
            <person name="Minx P."/>
            <person name="Pepin K.H."/>
            <person name="Johnson M."/>
            <person name="Thiruvilangam P."/>
            <person name="Bhonagiri V."/>
            <person name="Nash W.E."/>
            <person name="Mardis E.R."/>
            <person name="Wilson R.K."/>
        </authorList>
    </citation>
    <scope>NUCLEOTIDE SEQUENCE [LARGE SCALE GENOMIC DNA]</scope>
    <source>
        <strain evidence="14 15">ATCC 27560</strain>
    </source>
</reference>
<dbReference type="CDD" id="cd02152">
    <property type="entry name" value="OAT"/>
    <property type="match status" value="1"/>
</dbReference>
<feature type="binding site" evidence="13">
    <location>
        <position position="175"/>
    </location>
    <ligand>
        <name>substrate</name>
    </ligand>
</feature>
<dbReference type="InterPro" id="IPR002813">
    <property type="entry name" value="Arg_biosynth_ArgJ"/>
</dbReference>
<organism evidence="14 15">
    <name type="scientific">Eubacterium ventriosum ATCC 27560</name>
    <dbReference type="NCBI Taxonomy" id="411463"/>
    <lineage>
        <taxon>Bacteria</taxon>
        <taxon>Bacillati</taxon>
        <taxon>Bacillota</taxon>
        <taxon>Clostridia</taxon>
        <taxon>Eubacteriales</taxon>
        <taxon>Eubacteriaceae</taxon>
        <taxon>Eubacterium</taxon>
    </lineage>
</organism>
<evidence type="ECO:0000256" key="13">
    <source>
        <dbReference type="HAMAP-Rule" id="MF_01106"/>
    </source>
</evidence>
<evidence type="ECO:0000256" key="1">
    <source>
        <dbReference type="ARBA" id="ARBA00004496"/>
    </source>
</evidence>
<dbReference type="GO" id="GO:0004042">
    <property type="term" value="F:L-glutamate N-acetyltransferase activity"/>
    <property type="evidence" value="ECO:0007669"/>
    <property type="project" value="UniProtKB-UniRule"/>
</dbReference>
<comment type="function">
    <text evidence="12 13">Catalyzes two activities which are involved in the cyclic version of arginine biosynthesis: the synthesis of N-acetylglutamate from glutamate and acetyl-CoA as the acetyl donor, and of ornithine by transacetylation between N(2)-acetylornithine and glutamate.</text>
</comment>
<comment type="pathway">
    <text evidence="13">Amino-acid biosynthesis; L-arginine biosynthesis; L-ornithine and N-acetyl-L-glutamate from L-glutamate and N(2)-acetyl-L-ornithine (cyclic): step 1/1.</text>
</comment>
<dbReference type="GO" id="GO:0004358">
    <property type="term" value="F:L-glutamate N-acetyltransferase activity, acting on acetyl-L-ornithine as donor"/>
    <property type="evidence" value="ECO:0007669"/>
    <property type="project" value="UniProtKB-UniRule"/>
</dbReference>
<dbReference type="UniPathway" id="UPA00068">
    <property type="reaction ID" value="UER00106"/>
</dbReference>
<dbReference type="FunFam" id="3.10.20.340:FF:000001">
    <property type="entry name" value="Arginine biosynthesis bifunctional protein ArgJ, chloroplastic"/>
    <property type="match status" value="1"/>
</dbReference>
<evidence type="ECO:0000313" key="15">
    <source>
        <dbReference type="Proteomes" id="UP000006000"/>
    </source>
</evidence>
<comment type="caution">
    <text evidence="13">Lacks conserved residue(s) required for the propagation of feature annotation.</text>
</comment>
<evidence type="ECO:0000256" key="9">
    <source>
        <dbReference type="ARBA" id="ARBA00023315"/>
    </source>
</evidence>
<comment type="caution">
    <text evidence="14">The sequence shown here is derived from an EMBL/GenBank/DDBJ whole genome shotgun (WGS) entry which is preliminary data.</text>
</comment>
<comment type="catalytic activity">
    <reaction evidence="10 13">
        <text>L-glutamate + acetyl-CoA = N-acetyl-L-glutamate + CoA + H(+)</text>
        <dbReference type="Rhea" id="RHEA:24292"/>
        <dbReference type="ChEBI" id="CHEBI:15378"/>
        <dbReference type="ChEBI" id="CHEBI:29985"/>
        <dbReference type="ChEBI" id="CHEBI:44337"/>
        <dbReference type="ChEBI" id="CHEBI:57287"/>
        <dbReference type="ChEBI" id="CHEBI:57288"/>
        <dbReference type="EC" id="2.3.1.1"/>
    </reaction>
</comment>
<dbReference type="EMBL" id="AAVL02000023">
    <property type="protein sequence ID" value="EDM52456.1"/>
    <property type="molecule type" value="Genomic_DNA"/>
</dbReference>
<keyword evidence="13" id="KW-0963">Cytoplasm</keyword>
<dbReference type="Gene3D" id="3.60.70.12">
    <property type="entry name" value="L-amino peptidase D-ALA esterase/amidase"/>
    <property type="match status" value="1"/>
</dbReference>
<dbReference type="HOGENOM" id="CLU_027172_1_0_9"/>
<evidence type="ECO:0000256" key="2">
    <source>
        <dbReference type="ARBA" id="ARBA00006774"/>
    </source>
</evidence>
<dbReference type="PANTHER" id="PTHR23100">
    <property type="entry name" value="ARGININE BIOSYNTHESIS BIFUNCTIONAL PROTEIN ARGJ"/>
    <property type="match status" value="1"/>
</dbReference>
<keyword evidence="5 13" id="KW-0028">Amino-acid biosynthesis</keyword>
<evidence type="ECO:0000313" key="14">
    <source>
        <dbReference type="EMBL" id="EDM52456.1"/>
    </source>
</evidence>
<comment type="pathway">
    <text evidence="13">Amino-acid biosynthesis; L-arginine biosynthesis; N(2)-acetyl-L-ornithine from L-glutamate: step 1/4.</text>
</comment>
<dbReference type="NCBIfam" id="NF003802">
    <property type="entry name" value="PRK05388.1"/>
    <property type="match status" value="1"/>
</dbReference>
<feature type="site" description="Involved in the stabilization of negative charge on the oxyanion by the formation of the oxyanion hole" evidence="13">
    <location>
        <position position="136"/>
    </location>
</feature>
<feature type="binding site" evidence="13">
    <location>
        <position position="298"/>
    </location>
    <ligand>
        <name>substrate</name>
    </ligand>
</feature>
<dbReference type="MEROPS" id="T05.002"/>
<dbReference type="Gene3D" id="3.10.20.340">
    <property type="entry name" value="ArgJ beta chain, C-terminal domain"/>
    <property type="match status" value="1"/>
</dbReference>
<comment type="catalytic activity">
    <reaction evidence="11 13">
        <text>N(2)-acetyl-L-ornithine + L-glutamate = N-acetyl-L-glutamate + L-ornithine</text>
        <dbReference type="Rhea" id="RHEA:15349"/>
        <dbReference type="ChEBI" id="CHEBI:29985"/>
        <dbReference type="ChEBI" id="CHEBI:44337"/>
        <dbReference type="ChEBI" id="CHEBI:46911"/>
        <dbReference type="ChEBI" id="CHEBI:57805"/>
        <dbReference type="EC" id="2.3.1.35"/>
    </reaction>
</comment>
<evidence type="ECO:0000256" key="11">
    <source>
        <dbReference type="ARBA" id="ARBA00049439"/>
    </source>
</evidence>
<keyword evidence="8 13" id="KW-0511">Multifunctional enzyme</keyword>
<dbReference type="Gene3D" id="3.30.2330.10">
    <property type="entry name" value="arginine biosynthesis bifunctional protein suprefamily"/>
    <property type="match status" value="1"/>
</dbReference>
<evidence type="ECO:0000256" key="10">
    <source>
        <dbReference type="ARBA" id="ARBA00048372"/>
    </source>
</evidence>
<dbReference type="STRING" id="411463.EUBVEN_00212"/>
<sequence length="429" mass="46177">MKCEARNRAEHRTSKKLNERNLTMKKIKGGVTAPKGFAAMGLKAGIKKDKKDMAMIYSSIPCVAAGTFTTNQVKAAPVIWDRDTIYTSDYVHAVVCNSGVANACTGKIGMDYCEQMAEATAKALDIEKRQVLVASTGVIGAQLPMDKITKGIQLLAPTLDESLDGGHLAAEAIMTTDTIPKEIAFEFEIGGKTCTIGGMCKGSGMIHPNMCTMLGFIMTDVKISKSMLYEALSGDIKDTFNMISVDGDTSTNDTVLLLANGLADNPEITEKNEDYYKFVEALHAVNEFLAKKIAGDGEGATALFEVKIVNAESKEQAVTLAKSIVTSSLTKAAIYGHDANWGRILCAMGYSTAKFDPEKVDIYFESKAGKLKIVENGMATDYSEAKATKILSENEVTAIADVKMGDCTATAWGCDLTHEYVSINADYRS</sequence>
<keyword evidence="7 13" id="KW-0068">Autocatalytic cleavage</keyword>
<dbReference type="GO" id="GO:0006526">
    <property type="term" value="P:L-arginine biosynthetic process"/>
    <property type="evidence" value="ECO:0007669"/>
    <property type="project" value="UniProtKB-UniRule"/>
</dbReference>
<dbReference type="EC" id="2.3.1.35" evidence="13"/>
<evidence type="ECO:0000256" key="8">
    <source>
        <dbReference type="ARBA" id="ARBA00023268"/>
    </source>
</evidence>
<dbReference type="PANTHER" id="PTHR23100:SF0">
    <property type="entry name" value="ARGININE BIOSYNTHESIS BIFUNCTIONAL PROTEIN ARGJ, MITOCHONDRIAL"/>
    <property type="match status" value="1"/>
</dbReference>
<dbReference type="GO" id="GO:0006592">
    <property type="term" value="P:ornithine biosynthetic process"/>
    <property type="evidence" value="ECO:0007669"/>
    <property type="project" value="TreeGrafter"/>
</dbReference>
<comment type="subunit">
    <text evidence="3 13">Heterotetramer of two alpha and two beta chains.</text>
</comment>
<dbReference type="NCBIfam" id="TIGR00120">
    <property type="entry name" value="ArgJ"/>
    <property type="match status" value="1"/>
</dbReference>
<gene>
    <name evidence="13 14" type="primary">argJ</name>
    <name evidence="14" type="ORF">EUBVEN_00212</name>
</gene>
<accession>A5Z3G6</accession>
<feature type="binding site" evidence="13">
    <location>
        <position position="424"/>
    </location>
    <ligand>
        <name>substrate</name>
    </ligand>
</feature>
<feature type="binding site" evidence="13">
    <location>
        <position position="429"/>
    </location>
    <ligand>
        <name>substrate</name>
    </ligand>
</feature>
<feature type="site" description="Involved in the stabilization of negative charge on the oxyanion by the formation of the oxyanion hole" evidence="13">
    <location>
        <position position="137"/>
    </location>
</feature>
<proteinExistence type="inferred from homology"/>
<dbReference type="eggNOG" id="COG1364">
    <property type="taxonomic scope" value="Bacteria"/>
</dbReference>
<dbReference type="HAMAP" id="MF_01106">
    <property type="entry name" value="ArgJ"/>
    <property type="match status" value="1"/>
</dbReference>
<evidence type="ECO:0000256" key="7">
    <source>
        <dbReference type="ARBA" id="ARBA00022813"/>
    </source>
</evidence>
<dbReference type="AlphaFoldDB" id="A5Z3G6"/>